<dbReference type="SUPFAM" id="SSF103473">
    <property type="entry name" value="MFS general substrate transporter"/>
    <property type="match status" value="1"/>
</dbReference>
<dbReference type="InterPro" id="IPR036259">
    <property type="entry name" value="MFS_trans_sf"/>
</dbReference>
<feature type="region of interest" description="Disordered" evidence="7">
    <location>
        <begin position="1"/>
        <end position="21"/>
    </location>
</feature>
<dbReference type="Gene3D" id="1.20.1250.20">
    <property type="entry name" value="MFS general substrate transporter like domains"/>
    <property type="match status" value="1"/>
</dbReference>
<accession>A0ABN2Y3N5</accession>
<keyword evidence="6 8" id="KW-0472">Membrane</keyword>
<evidence type="ECO:0000256" key="7">
    <source>
        <dbReference type="SAM" id="MobiDB-lite"/>
    </source>
</evidence>
<dbReference type="PANTHER" id="PTHR23513:SF9">
    <property type="entry name" value="ENTEROBACTIN EXPORTER ENTS"/>
    <property type="match status" value="1"/>
</dbReference>
<name>A0ABN2Y3N5_9ACTN</name>
<evidence type="ECO:0000256" key="3">
    <source>
        <dbReference type="ARBA" id="ARBA00022475"/>
    </source>
</evidence>
<comment type="caution">
    <text evidence="9">The sequence shown here is derived from an EMBL/GenBank/DDBJ whole genome shotgun (WGS) entry which is preliminary data.</text>
</comment>
<feature type="transmembrane region" description="Helical" evidence="8">
    <location>
        <begin position="305"/>
        <end position="323"/>
    </location>
</feature>
<feature type="transmembrane region" description="Helical" evidence="8">
    <location>
        <begin position="243"/>
        <end position="266"/>
    </location>
</feature>
<keyword evidence="5 8" id="KW-1133">Transmembrane helix</keyword>
<comment type="subcellular location">
    <subcellularLocation>
        <location evidence="1">Cell inner membrane</location>
        <topology evidence="1">Multi-pass membrane protein</topology>
    </subcellularLocation>
</comment>
<keyword evidence="4 8" id="KW-0812">Transmembrane</keyword>
<keyword evidence="2" id="KW-0813">Transport</keyword>
<dbReference type="Proteomes" id="UP001501020">
    <property type="component" value="Unassembled WGS sequence"/>
</dbReference>
<dbReference type="InterPro" id="IPR010290">
    <property type="entry name" value="TM_effector"/>
</dbReference>
<feature type="transmembrane region" description="Helical" evidence="8">
    <location>
        <begin position="278"/>
        <end position="298"/>
    </location>
</feature>
<dbReference type="CDD" id="cd06173">
    <property type="entry name" value="MFS_MefA_like"/>
    <property type="match status" value="1"/>
</dbReference>
<evidence type="ECO:0000313" key="10">
    <source>
        <dbReference type="Proteomes" id="UP001501020"/>
    </source>
</evidence>
<gene>
    <name evidence="9" type="ORF">GCM10009727_05520</name>
</gene>
<feature type="transmembrane region" description="Helical" evidence="8">
    <location>
        <begin position="34"/>
        <end position="56"/>
    </location>
</feature>
<sequence>MGEAPRPAAGAGDAGAAALAGEPHPPLRRNRDFLLLWSGAGLSLLGTRVNTIAYPLLVLWSTGSARTAGLLGFVAQLPYLVVQLPAGALVDRWDRRRLMILCNAGAVLATAGVAATVASGRLWLPFLLVAAFAESAFGIVYRLAERAGVRALVPSRQLAAALSQNEARGQTAGLLGQPGGGLLFGLAHWAPFGFTTLAHLGSVAGLLLIRRDLRSEPAGRPSTVAGAIGEAVAWVWRQRLLRAVLGIVAAGNLLLQGLGLALLVAVHEQGGSPAMVSLIVAGRGLGGVLGALSGTWWLRRLSVRAIVIGGNAAWAALIPAAAFAPGPLWLGPVFAGVSFVAGVLNVAGGVYQVRTTPDAMQGRVGGVMGLVGSGTTALGMLGAGLMLGAQGAAPTLLELGGAMTAVALLAIASPAVRRARDRL</sequence>
<proteinExistence type="predicted"/>
<evidence type="ECO:0000256" key="6">
    <source>
        <dbReference type="ARBA" id="ARBA00023136"/>
    </source>
</evidence>
<evidence type="ECO:0000256" key="1">
    <source>
        <dbReference type="ARBA" id="ARBA00004429"/>
    </source>
</evidence>
<dbReference type="RefSeq" id="WP_344261006.1">
    <property type="nucleotide sequence ID" value="NZ_BAAAMR010000003.1"/>
</dbReference>
<feature type="transmembrane region" description="Helical" evidence="8">
    <location>
        <begin position="399"/>
        <end position="416"/>
    </location>
</feature>
<evidence type="ECO:0000256" key="2">
    <source>
        <dbReference type="ARBA" id="ARBA00022448"/>
    </source>
</evidence>
<protein>
    <submittedName>
        <fullName evidence="9">MFS transporter</fullName>
    </submittedName>
</protein>
<organism evidence="9 10">
    <name type="scientific">Actinomadura napierensis</name>
    <dbReference type="NCBI Taxonomy" id="267854"/>
    <lineage>
        <taxon>Bacteria</taxon>
        <taxon>Bacillati</taxon>
        <taxon>Actinomycetota</taxon>
        <taxon>Actinomycetes</taxon>
        <taxon>Streptosporangiales</taxon>
        <taxon>Thermomonosporaceae</taxon>
        <taxon>Actinomadura</taxon>
    </lineage>
</organism>
<feature type="transmembrane region" description="Helical" evidence="8">
    <location>
        <begin position="68"/>
        <end position="86"/>
    </location>
</feature>
<evidence type="ECO:0000256" key="5">
    <source>
        <dbReference type="ARBA" id="ARBA00022989"/>
    </source>
</evidence>
<reference evidence="9 10" key="1">
    <citation type="journal article" date="2019" name="Int. J. Syst. Evol. Microbiol.">
        <title>The Global Catalogue of Microorganisms (GCM) 10K type strain sequencing project: providing services to taxonomists for standard genome sequencing and annotation.</title>
        <authorList>
            <consortium name="The Broad Institute Genomics Platform"/>
            <consortium name="The Broad Institute Genome Sequencing Center for Infectious Disease"/>
            <person name="Wu L."/>
            <person name="Ma J."/>
        </authorList>
    </citation>
    <scope>NUCLEOTIDE SEQUENCE [LARGE SCALE GENOMIC DNA]</scope>
    <source>
        <strain evidence="9 10">JCM 13850</strain>
    </source>
</reference>
<dbReference type="EMBL" id="BAAAMR010000003">
    <property type="protein sequence ID" value="GAA2120651.1"/>
    <property type="molecule type" value="Genomic_DNA"/>
</dbReference>
<evidence type="ECO:0000256" key="4">
    <source>
        <dbReference type="ARBA" id="ARBA00022692"/>
    </source>
</evidence>
<dbReference type="Pfam" id="PF05977">
    <property type="entry name" value="MFS_3"/>
    <property type="match status" value="1"/>
</dbReference>
<keyword evidence="3" id="KW-1003">Cell membrane</keyword>
<feature type="transmembrane region" description="Helical" evidence="8">
    <location>
        <begin position="98"/>
        <end position="117"/>
    </location>
</feature>
<evidence type="ECO:0000256" key="8">
    <source>
        <dbReference type="SAM" id="Phobius"/>
    </source>
</evidence>
<keyword evidence="10" id="KW-1185">Reference proteome</keyword>
<feature type="transmembrane region" description="Helical" evidence="8">
    <location>
        <begin position="329"/>
        <end position="353"/>
    </location>
</feature>
<evidence type="ECO:0000313" key="9">
    <source>
        <dbReference type="EMBL" id="GAA2120651.1"/>
    </source>
</evidence>
<dbReference type="PANTHER" id="PTHR23513">
    <property type="entry name" value="INTEGRAL MEMBRANE EFFLUX PROTEIN-RELATED"/>
    <property type="match status" value="1"/>
</dbReference>
<feature type="transmembrane region" description="Helical" evidence="8">
    <location>
        <begin position="365"/>
        <end position="387"/>
    </location>
</feature>